<evidence type="ECO:0000313" key="3">
    <source>
        <dbReference type="Proteomes" id="UP000008068"/>
    </source>
</evidence>
<dbReference type="eggNOG" id="ENOG502TGNQ">
    <property type="taxonomic scope" value="Eukaryota"/>
</dbReference>
<dbReference type="HOGENOM" id="CLU_1267888_0_0_1"/>
<keyword evidence="1" id="KW-1133">Transmembrane helix</keyword>
<feature type="transmembrane region" description="Helical" evidence="1">
    <location>
        <begin position="114"/>
        <end position="135"/>
    </location>
</feature>
<keyword evidence="1" id="KW-0472">Membrane</keyword>
<feature type="transmembrane region" description="Helical" evidence="1">
    <location>
        <begin position="155"/>
        <end position="176"/>
    </location>
</feature>
<protein>
    <submittedName>
        <fullName evidence="2">Uncharacterized protein</fullName>
    </submittedName>
</protein>
<organism evidence="3">
    <name type="scientific">Caenorhabditis brenneri</name>
    <name type="common">Nematode worm</name>
    <dbReference type="NCBI Taxonomy" id="135651"/>
    <lineage>
        <taxon>Eukaryota</taxon>
        <taxon>Metazoa</taxon>
        <taxon>Ecdysozoa</taxon>
        <taxon>Nematoda</taxon>
        <taxon>Chromadorea</taxon>
        <taxon>Rhabditida</taxon>
        <taxon>Rhabditina</taxon>
        <taxon>Rhabditomorpha</taxon>
        <taxon>Rhabditoidea</taxon>
        <taxon>Rhabditidae</taxon>
        <taxon>Peloderinae</taxon>
        <taxon>Caenorhabditis</taxon>
    </lineage>
</organism>
<name>G0N0R1_CAEBE</name>
<keyword evidence="3" id="KW-1185">Reference proteome</keyword>
<gene>
    <name evidence="2" type="ORF">CAEBREN_21371</name>
</gene>
<feature type="transmembrane region" description="Helical" evidence="1">
    <location>
        <begin position="73"/>
        <end position="93"/>
    </location>
</feature>
<proteinExistence type="predicted"/>
<evidence type="ECO:0000313" key="2">
    <source>
        <dbReference type="EMBL" id="EGT49167.1"/>
    </source>
</evidence>
<dbReference type="InParanoid" id="G0N0R1"/>
<evidence type="ECO:0000256" key="1">
    <source>
        <dbReference type="SAM" id="Phobius"/>
    </source>
</evidence>
<reference evidence="3" key="1">
    <citation type="submission" date="2011-07" db="EMBL/GenBank/DDBJ databases">
        <authorList>
            <consortium name="Caenorhabditis brenneri Sequencing and Analysis Consortium"/>
            <person name="Wilson R.K."/>
        </authorList>
    </citation>
    <scope>NUCLEOTIDE SEQUENCE [LARGE SCALE GENOMIC DNA]</scope>
    <source>
        <strain evidence="3">PB2801</strain>
    </source>
</reference>
<keyword evidence="1" id="KW-0812">Transmembrane</keyword>
<feature type="transmembrane region" description="Helical" evidence="1">
    <location>
        <begin position="41"/>
        <end position="61"/>
    </location>
</feature>
<accession>G0N0R1</accession>
<dbReference type="Proteomes" id="UP000008068">
    <property type="component" value="Unassembled WGS sequence"/>
</dbReference>
<dbReference type="AlphaFoldDB" id="G0N0R1"/>
<dbReference type="EMBL" id="GL379825">
    <property type="protein sequence ID" value="EGT49167.1"/>
    <property type="molecule type" value="Genomic_DNA"/>
</dbReference>
<sequence length="218" mass="24896">MTERVIFMVSAKTSSMSTQDFLMVFNLHRLFIIKKKSLMKLYAIAIPIMLIGPIGDAYIKYPIIMAGRDIGLFVKHSQVPFIAVVIIICREKLKKEFDTNPTFSEKTKKLQKKLGLSVFMQVGLLCIIALIITIIPWLCENIFDESTYIAYSVYYLIYASVITQWYPFCSACLIAWSITGFFKNQSPPTTIQHSDTKIFQVEPQNIGARKQSTRLSLV</sequence>
<dbReference type="OrthoDB" id="5805314at2759"/>